<dbReference type="GO" id="GO:0005789">
    <property type="term" value="C:endoplasmic reticulum membrane"/>
    <property type="evidence" value="ECO:0007669"/>
    <property type="project" value="UniProtKB-SubCell"/>
</dbReference>
<reference evidence="13 14" key="1">
    <citation type="journal article" date="2021" name="DNA Res.">
        <title>Genome analysis of Candida subhashii reveals its hybrid nature and dual mitochondrial genome conformations.</title>
        <authorList>
            <person name="Mixao V."/>
            <person name="Hegedusova E."/>
            <person name="Saus E."/>
            <person name="Pryszcz L.P."/>
            <person name="Cillingova A."/>
            <person name="Nosek J."/>
            <person name="Gabaldon T."/>
        </authorList>
    </citation>
    <scope>NUCLEOTIDE SEQUENCE [LARGE SCALE GENOMIC DNA]</scope>
    <source>
        <strain evidence="13 14">CBS 10753</strain>
    </source>
</reference>
<evidence type="ECO:0000256" key="2">
    <source>
        <dbReference type="ARBA" id="ARBA00022448"/>
    </source>
</evidence>
<comment type="subcellular location">
    <subcellularLocation>
        <location evidence="1">Endoplasmic reticulum membrane</location>
        <topology evidence="1">Single-pass type IV membrane protein</topology>
    </subcellularLocation>
</comment>
<dbReference type="RefSeq" id="XP_049264503.1">
    <property type="nucleotide sequence ID" value="XM_049405910.1"/>
</dbReference>
<evidence type="ECO:0000256" key="11">
    <source>
        <dbReference type="SAM" id="Phobius"/>
    </source>
</evidence>
<keyword evidence="5" id="KW-0931">ER-Golgi transport</keyword>
<dbReference type="GeneID" id="73468987"/>
<proteinExistence type="inferred from homology"/>
<dbReference type="InterPro" id="IPR056173">
    <property type="entry name" value="Sec20_C"/>
</dbReference>
<dbReference type="OrthoDB" id="46868at2759"/>
<comment type="caution">
    <text evidence="13">The sequence shown here is derived from an EMBL/GenBank/DDBJ whole genome shotgun (WGS) entry which is preliminary data.</text>
</comment>
<evidence type="ECO:0000256" key="5">
    <source>
        <dbReference type="ARBA" id="ARBA00022892"/>
    </source>
</evidence>
<sequence length="372" mass="41856">MYIELIKIINLSIIKQQQPNNNKTIQYYQHKLNSFKSKLRHFQLIINESQLNQHHLIRIKQFNLLQQEQVPEQQQPSNDLNEMRNQLFNNKSTIAPPIITPTSINQQIVSQNKQITQSLQISRQLLSATILQSELNIDNLEQQTKDLSQLNESFIKFQDLLTNSKQIIKFIEKQDKSDRKRIYLSIGFFLLCCCWVIYSSYNSSGNSNNKTRYKFYKNVFNWLMGTTTNVTTTGVSASASVSSILATTATSVPLDEPVSSVIENIIESTASTTSIIATTATSVLLDESVTSVVENIIESTTSTTSIIDTTATPMLLESPIESVIESAINFIILDESIETTLSSILEDITTTSIIEAVIESSSTFIEHLADEL</sequence>
<keyword evidence="7 10" id="KW-0175">Coiled coil</keyword>
<evidence type="ECO:0000256" key="9">
    <source>
        <dbReference type="ARBA" id="ARBA00037934"/>
    </source>
</evidence>
<gene>
    <name evidence="13" type="ORF">J8A68_002186</name>
</gene>
<keyword evidence="6 11" id="KW-1133">Transmembrane helix</keyword>
<evidence type="ECO:0000256" key="7">
    <source>
        <dbReference type="ARBA" id="ARBA00023054"/>
    </source>
</evidence>
<feature type="transmembrane region" description="Helical" evidence="11">
    <location>
        <begin position="182"/>
        <end position="201"/>
    </location>
</feature>
<feature type="coiled-coil region" evidence="10">
    <location>
        <begin position="123"/>
        <end position="150"/>
    </location>
</feature>
<evidence type="ECO:0000256" key="1">
    <source>
        <dbReference type="ARBA" id="ARBA00004163"/>
    </source>
</evidence>
<evidence type="ECO:0000256" key="4">
    <source>
        <dbReference type="ARBA" id="ARBA00022824"/>
    </source>
</evidence>
<feature type="domain" description="Sec20 C-terminal" evidence="12">
    <location>
        <begin position="110"/>
        <end position="198"/>
    </location>
</feature>
<evidence type="ECO:0000256" key="6">
    <source>
        <dbReference type="ARBA" id="ARBA00022989"/>
    </source>
</evidence>
<dbReference type="InterPro" id="IPR005606">
    <property type="entry name" value="Sec20"/>
</dbReference>
<protein>
    <submittedName>
        <fullName evidence="13">SEC20</fullName>
    </submittedName>
</protein>
<dbReference type="AlphaFoldDB" id="A0A8J5QPI8"/>
<keyword evidence="4" id="KW-0256">Endoplasmic reticulum</keyword>
<accession>A0A8J5QPI8</accession>
<keyword evidence="8 11" id="KW-0472">Membrane</keyword>
<keyword evidence="14" id="KW-1185">Reference proteome</keyword>
<name>A0A8J5QPI8_9ASCO</name>
<evidence type="ECO:0000259" key="12">
    <source>
        <dbReference type="Pfam" id="PF03908"/>
    </source>
</evidence>
<dbReference type="Proteomes" id="UP000694255">
    <property type="component" value="Unassembled WGS sequence"/>
</dbReference>
<dbReference type="GO" id="GO:0005484">
    <property type="term" value="F:SNAP receptor activity"/>
    <property type="evidence" value="ECO:0007669"/>
    <property type="project" value="InterPro"/>
</dbReference>
<dbReference type="EMBL" id="JAGSYN010000100">
    <property type="protein sequence ID" value="KAG7664271.1"/>
    <property type="molecule type" value="Genomic_DNA"/>
</dbReference>
<dbReference type="Pfam" id="PF03908">
    <property type="entry name" value="Sec20"/>
    <property type="match status" value="1"/>
</dbReference>
<dbReference type="PANTHER" id="PTHR12825:SF0">
    <property type="entry name" value="VESICLE TRANSPORT PROTEIN SEC20"/>
    <property type="match status" value="1"/>
</dbReference>
<evidence type="ECO:0000313" key="13">
    <source>
        <dbReference type="EMBL" id="KAG7664271.1"/>
    </source>
</evidence>
<comment type="similarity">
    <text evidence="9">Belongs to the SEC20 family.</text>
</comment>
<keyword evidence="3 11" id="KW-0812">Transmembrane</keyword>
<keyword evidence="2" id="KW-0813">Transport</keyword>
<dbReference type="GO" id="GO:0006890">
    <property type="term" value="P:retrograde vesicle-mediated transport, Golgi to endoplasmic reticulum"/>
    <property type="evidence" value="ECO:0007669"/>
    <property type="project" value="InterPro"/>
</dbReference>
<evidence type="ECO:0000313" key="14">
    <source>
        <dbReference type="Proteomes" id="UP000694255"/>
    </source>
</evidence>
<dbReference type="GO" id="GO:0031201">
    <property type="term" value="C:SNARE complex"/>
    <property type="evidence" value="ECO:0007669"/>
    <property type="project" value="TreeGrafter"/>
</dbReference>
<evidence type="ECO:0000256" key="10">
    <source>
        <dbReference type="SAM" id="Coils"/>
    </source>
</evidence>
<dbReference type="PANTHER" id="PTHR12825">
    <property type="entry name" value="BNIP1-RELATED"/>
    <property type="match status" value="1"/>
</dbReference>
<evidence type="ECO:0000256" key="3">
    <source>
        <dbReference type="ARBA" id="ARBA00022692"/>
    </source>
</evidence>
<evidence type="ECO:0000256" key="8">
    <source>
        <dbReference type="ARBA" id="ARBA00023136"/>
    </source>
</evidence>
<organism evidence="13 14">
    <name type="scientific">[Candida] subhashii</name>
    <dbReference type="NCBI Taxonomy" id="561895"/>
    <lineage>
        <taxon>Eukaryota</taxon>
        <taxon>Fungi</taxon>
        <taxon>Dikarya</taxon>
        <taxon>Ascomycota</taxon>
        <taxon>Saccharomycotina</taxon>
        <taxon>Pichiomycetes</taxon>
        <taxon>Debaryomycetaceae</taxon>
        <taxon>Spathaspora</taxon>
    </lineage>
</organism>